<accession>A0A316UG98</accession>
<organism evidence="2 3">
    <name type="scientific">Pseudomicrostroma glucosiphilum</name>
    <dbReference type="NCBI Taxonomy" id="1684307"/>
    <lineage>
        <taxon>Eukaryota</taxon>
        <taxon>Fungi</taxon>
        <taxon>Dikarya</taxon>
        <taxon>Basidiomycota</taxon>
        <taxon>Ustilaginomycotina</taxon>
        <taxon>Exobasidiomycetes</taxon>
        <taxon>Microstromatales</taxon>
        <taxon>Microstromatales incertae sedis</taxon>
        <taxon>Pseudomicrostroma</taxon>
    </lineage>
</organism>
<dbReference type="AlphaFoldDB" id="A0A316UG98"/>
<gene>
    <name evidence="2" type="ORF">BCV69DRAFT_118023</name>
</gene>
<keyword evidence="3" id="KW-1185">Reference proteome</keyword>
<dbReference type="EMBL" id="KZ819322">
    <property type="protein sequence ID" value="PWN23391.1"/>
    <property type="molecule type" value="Genomic_DNA"/>
</dbReference>
<protein>
    <submittedName>
        <fullName evidence="2">Uncharacterized protein</fullName>
    </submittedName>
</protein>
<proteinExistence type="predicted"/>
<dbReference type="Proteomes" id="UP000245942">
    <property type="component" value="Unassembled WGS sequence"/>
</dbReference>
<dbReference type="STRING" id="1684307.A0A316UG98"/>
<dbReference type="RefSeq" id="XP_025350551.1">
    <property type="nucleotide sequence ID" value="XM_025489133.1"/>
</dbReference>
<sequence>MASMFSQRDIAIDDTSLLLLIGIIALLLVSALLTRWHQPTLHPLILGRQADATKVHQEGESAVYRNANSPHGFDLAARPRKGANDVTTLLTLGSKGGEAKHKRKVYGKDLTNEDILNASKKFGTGLQKIVGGGAGDQAALAISVEVDHIEALQALLAGELLRDSSSGRTPFSTLVIPPLHLPQGQPEQFPVSGKTDKLAAVYTTSKAIRKAAAMSIATSETLYILRDQQEVAEAEKALQTNGGKLPRMVSFHEVLDQGSDTSSPAEAGAESSSRGGSIQSSFWLGSAWTQVSNQSLCAGVTAYLSFYPADKIPTTADRIWVEQSPFVKSPSLHLGAAATPAGLALALTALYTGSSLQAAPLTSSIDDPNPATSAALVNFKPTLIYASPNGASSLGLALTSKSKRSPFGGTVYQRKLLALRRGTLDRSSIWDSFLFNSVRSSTGTDQTRGVNIVGRGWVVGQSLLDVLRGHLGCPVVNSFLPDGPLESRGGQSGGALSSAWLTAPIASSHSYDVQAFQANNRISEMPAHVGPPSVSVEIKLVKDGEDAKTPHGWERFKGPGDVIGQVLVRGTTLTTNGTEGQGDPGNVEGGTWYSTGSSGLFRSNGTLLLLPPSIHAEKREMAPLPTMSSKYPVKGGRKIGTGDDEDEEQTAGKKKGE</sequence>
<reference evidence="2 3" key="1">
    <citation type="journal article" date="2018" name="Mol. Biol. Evol.">
        <title>Broad Genomic Sampling Reveals a Smut Pathogenic Ancestry of the Fungal Clade Ustilaginomycotina.</title>
        <authorList>
            <person name="Kijpornyongpan T."/>
            <person name="Mondo S.J."/>
            <person name="Barry K."/>
            <person name="Sandor L."/>
            <person name="Lee J."/>
            <person name="Lipzen A."/>
            <person name="Pangilinan J."/>
            <person name="LaButti K."/>
            <person name="Hainaut M."/>
            <person name="Henrissat B."/>
            <person name="Grigoriev I.V."/>
            <person name="Spatafora J.W."/>
            <person name="Aime M.C."/>
        </authorList>
    </citation>
    <scope>NUCLEOTIDE SEQUENCE [LARGE SCALE GENOMIC DNA]</scope>
    <source>
        <strain evidence="2 3">MCA 4718</strain>
    </source>
</reference>
<feature type="region of interest" description="Disordered" evidence="1">
    <location>
        <begin position="619"/>
        <end position="657"/>
    </location>
</feature>
<feature type="compositionally biased region" description="Low complexity" evidence="1">
    <location>
        <begin position="262"/>
        <end position="275"/>
    </location>
</feature>
<evidence type="ECO:0000313" key="2">
    <source>
        <dbReference type="EMBL" id="PWN23391.1"/>
    </source>
</evidence>
<feature type="region of interest" description="Disordered" evidence="1">
    <location>
        <begin position="256"/>
        <end position="275"/>
    </location>
</feature>
<evidence type="ECO:0000313" key="3">
    <source>
        <dbReference type="Proteomes" id="UP000245942"/>
    </source>
</evidence>
<dbReference type="OrthoDB" id="4138492at2759"/>
<dbReference type="GeneID" id="37010867"/>
<evidence type="ECO:0000256" key="1">
    <source>
        <dbReference type="SAM" id="MobiDB-lite"/>
    </source>
</evidence>
<name>A0A316UG98_9BASI</name>